<dbReference type="AlphaFoldDB" id="A0A484HPY9"/>
<keyword evidence="7 9" id="KW-0234">DNA repair</keyword>
<dbReference type="GO" id="GO:0006281">
    <property type="term" value="P:DNA repair"/>
    <property type="evidence" value="ECO:0007669"/>
    <property type="project" value="UniProtKB-KW"/>
</dbReference>
<dbReference type="InterPro" id="IPR027417">
    <property type="entry name" value="P-loop_NTPase"/>
</dbReference>
<dbReference type="FunFam" id="3.40.50.300:FF:000356">
    <property type="entry name" value="DNA repair protein RecN"/>
    <property type="match status" value="1"/>
</dbReference>
<evidence type="ECO:0000256" key="8">
    <source>
        <dbReference type="ARBA" id="ARBA00033408"/>
    </source>
</evidence>
<comment type="similarity">
    <text evidence="2 9">Belongs to the RecN family.</text>
</comment>
<feature type="domain" description="RecF/RecN/SMC N-terminal" evidence="10">
    <location>
        <begin position="2"/>
        <end position="517"/>
    </location>
</feature>
<evidence type="ECO:0000256" key="5">
    <source>
        <dbReference type="ARBA" id="ARBA00022763"/>
    </source>
</evidence>
<dbReference type="Gene3D" id="3.40.50.300">
    <property type="entry name" value="P-loop containing nucleotide triphosphate hydrolases"/>
    <property type="match status" value="2"/>
</dbReference>
<sequence length="566" mass="62395">MLLELSIKNFAIIDDLSITFQEGLTILSGETGAGKSVIINAMTLLLGGRAHSDLIRSGGETAEIEALFDIPEDVSQKLEAAGHEPSDELVARRVIARNGRSRIHVNGRLATIGLLKSIAGGLAGISAQRSHQGLLKEESHLFLLDQFAGLSSMREELTRLHKEALPLIEKLDEIRSREERRAERIELLRFQEDEILKTRIQPDEDRDLEEERLRIKNHATLYETAYNSIEELYSRQGSVVEKMAAAARSLEKAADIDPALKPHARAVEDASLQVEDIAQELRGYLADISIDENRLEEIEARVDTLNRLKRKYGGSLEGISAHLDSVRKERAGIEGLAETRAEIEAAIQSSHEKRKALCLDLSEKRKKAAKTLSKKAEAELASLKMPRTRFSVSLDPAPAPEGHNPYLMVGKFMIGETGMDRASFVIAPNPGEPGKPLAAIASGGELSRVVLALKAILSENESLETVVFDEVDAGIGGEVAEVVGKKLLSLSTRHQVICITHLPQIARFADAHFRISKHVEDGRTLARIRPLDSGERLREVARMLGGEKITEATLEHAREMLNIRNT</sequence>
<keyword evidence="6" id="KW-0067">ATP-binding</keyword>
<evidence type="ECO:0000256" key="9">
    <source>
        <dbReference type="PIRNR" id="PIRNR003128"/>
    </source>
</evidence>
<keyword evidence="5 9" id="KW-0227">DNA damage</keyword>
<dbReference type="GO" id="GO:0006310">
    <property type="term" value="P:DNA recombination"/>
    <property type="evidence" value="ECO:0007669"/>
    <property type="project" value="InterPro"/>
</dbReference>
<dbReference type="GO" id="GO:0005524">
    <property type="term" value="F:ATP binding"/>
    <property type="evidence" value="ECO:0007669"/>
    <property type="project" value="UniProtKB-KW"/>
</dbReference>
<evidence type="ECO:0000256" key="3">
    <source>
        <dbReference type="ARBA" id="ARBA00021315"/>
    </source>
</evidence>
<proteinExistence type="inferred from homology"/>
<dbReference type="PANTHER" id="PTHR11059:SF0">
    <property type="entry name" value="DNA REPAIR PROTEIN RECN"/>
    <property type="match status" value="1"/>
</dbReference>
<dbReference type="NCBIfam" id="TIGR00634">
    <property type="entry name" value="recN"/>
    <property type="match status" value="1"/>
</dbReference>
<name>A0A484HPY9_9BACT</name>
<dbReference type="GO" id="GO:0009432">
    <property type="term" value="P:SOS response"/>
    <property type="evidence" value="ECO:0007669"/>
    <property type="project" value="TreeGrafter"/>
</dbReference>
<dbReference type="EMBL" id="CAACVI010000051">
    <property type="protein sequence ID" value="VEN75383.1"/>
    <property type="molecule type" value="Genomic_DNA"/>
</dbReference>
<organism evidence="11">
    <name type="scientific">uncultured Desulfobacteraceae bacterium</name>
    <dbReference type="NCBI Taxonomy" id="218296"/>
    <lineage>
        <taxon>Bacteria</taxon>
        <taxon>Pseudomonadati</taxon>
        <taxon>Thermodesulfobacteriota</taxon>
        <taxon>Desulfobacteria</taxon>
        <taxon>Desulfobacterales</taxon>
        <taxon>Desulfobacteraceae</taxon>
        <taxon>environmental samples</taxon>
    </lineage>
</organism>
<dbReference type="PANTHER" id="PTHR11059">
    <property type="entry name" value="DNA REPAIR PROTEIN RECN"/>
    <property type="match status" value="1"/>
</dbReference>
<keyword evidence="4" id="KW-0547">Nucleotide-binding</keyword>
<gene>
    <name evidence="11" type="ORF">EPICR_80076</name>
</gene>
<dbReference type="GO" id="GO:0043590">
    <property type="term" value="C:bacterial nucleoid"/>
    <property type="evidence" value="ECO:0007669"/>
    <property type="project" value="TreeGrafter"/>
</dbReference>
<evidence type="ECO:0000256" key="2">
    <source>
        <dbReference type="ARBA" id="ARBA00009441"/>
    </source>
</evidence>
<evidence type="ECO:0000256" key="7">
    <source>
        <dbReference type="ARBA" id="ARBA00023204"/>
    </source>
</evidence>
<dbReference type="Pfam" id="PF02463">
    <property type="entry name" value="SMC_N"/>
    <property type="match status" value="1"/>
</dbReference>
<dbReference type="SUPFAM" id="SSF52540">
    <property type="entry name" value="P-loop containing nucleoside triphosphate hydrolases"/>
    <property type="match status" value="1"/>
</dbReference>
<evidence type="ECO:0000256" key="1">
    <source>
        <dbReference type="ARBA" id="ARBA00003618"/>
    </source>
</evidence>
<evidence type="ECO:0000256" key="4">
    <source>
        <dbReference type="ARBA" id="ARBA00022741"/>
    </source>
</evidence>
<evidence type="ECO:0000313" key="11">
    <source>
        <dbReference type="EMBL" id="VEN75383.1"/>
    </source>
</evidence>
<comment type="function">
    <text evidence="1 9">May be involved in recombinational repair of damaged DNA.</text>
</comment>
<dbReference type="InterPro" id="IPR003395">
    <property type="entry name" value="RecF/RecN/SMC_N"/>
</dbReference>
<dbReference type="InterPro" id="IPR004604">
    <property type="entry name" value="DNA_recomb/repair_RecN"/>
</dbReference>
<dbReference type="CDD" id="cd03241">
    <property type="entry name" value="ABC_RecN"/>
    <property type="match status" value="2"/>
</dbReference>
<evidence type="ECO:0000259" key="10">
    <source>
        <dbReference type="Pfam" id="PF02463"/>
    </source>
</evidence>
<evidence type="ECO:0000256" key="6">
    <source>
        <dbReference type="ARBA" id="ARBA00022840"/>
    </source>
</evidence>
<reference evidence="11" key="1">
    <citation type="submission" date="2019-01" db="EMBL/GenBank/DDBJ databases">
        <authorList>
            <consortium name="Genoscope - CEA"/>
            <person name="William W."/>
        </authorList>
    </citation>
    <scope>NUCLEOTIDE SEQUENCE</scope>
    <source>
        <strain evidence="11">CR-1</strain>
    </source>
</reference>
<dbReference type="PIRSF" id="PIRSF003128">
    <property type="entry name" value="RecN"/>
    <property type="match status" value="1"/>
</dbReference>
<accession>A0A484HPY9</accession>
<protein>
    <recommendedName>
        <fullName evidence="3 9">DNA repair protein RecN</fullName>
    </recommendedName>
    <alternativeName>
        <fullName evidence="8 9">Recombination protein N</fullName>
    </alternativeName>
</protein>